<dbReference type="Gene3D" id="3.30.65.10">
    <property type="entry name" value="Bacterial Topoisomerase I, domain 1"/>
    <property type="match status" value="3"/>
</dbReference>
<dbReference type="PANTHER" id="PTHR42785">
    <property type="entry name" value="DNA TOPOISOMERASE, TYPE IA, CORE"/>
    <property type="match status" value="1"/>
</dbReference>
<dbReference type="Pfam" id="PF01396">
    <property type="entry name" value="Zn_ribbon_Top1"/>
    <property type="match status" value="3"/>
</dbReference>
<dbReference type="Proteomes" id="UP000623842">
    <property type="component" value="Unassembled WGS sequence"/>
</dbReference>
<reference evidence="2" key="1">
    <citation type="journal article" date="2014" name="Int. J. Syst. Evol. Microbiol.">
        <title>Complete genome sequence of Corynebacterium casei LMG S-19264T (=DSM 44701T), isolated from a smear-ripened cheese.</title>
        <authorList>
            <consortium name="US DOE Joint Genome Institute (JGI-PGF)"/>
            <person name="Walter F."/>
            <person name="Albersmeier A."/>
            <person name="Kalinowski J."/>
            <person name="Ruckert C."/>
        </authorList>
    </citation>
    <scope>NUCLEOTIDE SEQUENCE</scope>
    <source>
        <strain evidence="2">KCTC 42731</strain>
    </source>
</reference>
<feature type="domain" description="DNA topoisomerase type IA zn finger" evidence="1">
    <location>
        <begin position="21"/>
        <end position="56"/>
    </location>
</feature>
<evidence type="ECO:0000313" key="3">
    <source>
        <dbReference type="Proteomes" id="UP000623842"/>
    </source>
</evidence>
<dbReference type="InterPro" id="IPR013498">
    <property type="entry name" value="Topo_IA_Znf"/>
</dbReference>
<dbReference type="SUPFAM" id="SSF57783">
    <property type="entry name" value="Zinc beta-ribbon"/>
    <property type="match status" value="3"/>
</dbReference>
<organism evidence="2 3">
    <name type="scientific">Thalassotalea marina</name>
    <dbReference type="NCBI Taxonomy" id="1673741"/>
    <lineage>
        <taxon>Bacteria</taxon>
        <taxon>Pseudomonadati</taxon>
        <taxon>Pseudomonadota</taxon>
        <taxon>Gammaproteobacteria</taxon>
        <taxon>Alteromonadales</taxon>
        <taxon>Colwelliaceae</taxon>
        <taxon>Thalassotalea</taxon>
    </lineage>
</organism>
<proteinExistence type="predicted"/>
<name>A0A919BIP5_9GAMM</name>
<dbReference type="GO" id="GO:0003917">
    <property type="term" value="F:DNA topoisomerase type I (single strand cut, ATP-independent) activity"/>
    <property type="evidence" value="ECO:0007669"/>
    <property type="project" value="InterPro"/>
</dbReference>
<evidence type="ECO:0000259" key="1">
    <source>
        <dbReference type="Pfam" id="PF01396"/>
    </source>
</evidence>
<evidence type="ECO:0000313" key="2">
    <source>
        <dbReference type="EMBL" id="GHF90347.1"/>
    </source>
</evidence>
<sequence length="185" mass="20741">MPTKDDSLFSRHEHALEKAYEVCPQCGSELSIKHSKAGAFWGCASYPNCKYTRPVHEQEKMEAQVLPGSECPECGAELAVKQGRYGMFIGCTNFPTCHHIEHEEHEQVADVVCPLCKKEHLIERQSRHGKTFYACDGYPKCKFAVNHQPVAGQCSSCSFPLLLKRQMASGEKLQCANKKCNAFQN</sequence>
<dbReference type="GO" id="GO:0003677">
    <property type="term" value="F:DNA binding"/>
    <property type="evidence" value="ECO:0007669"/>
    <property type="project" value="InterPro"/>
</dbReference>
<gene>
    <name evidence="2" type="primary">yrdD</name>
    <name evidence="2" type="ORF">GCM10017161_18050</name>
</gene>
<reference evidence="2" key="2">
    <citation type="submission" date="2020-09" db="EMBL/GenBank/DDBJ databases">
        <authorList>
            <person name="Sun Q."/>
            <person name="Kim S."/>
        </authorList>
    </citation>
    <scope>NUCLEOTIDE SEQUENCE</scope>
    <source>
        <strain evidence="2">KCTC 42731</strain>
    </source>
</reference>
<dbReference type="GO" id="GO:0006265">
    <property type="term" value="P:DNA topological change"/>
    <property type="evidence" value="ECO:0007669"/>
    <property type="project" value="InterPro"/>
</dbReference>
<accession>A0A919BIP5</accession>
<feature type="domain" description="DNA topoisomerase type IA zn finger" evidence="1">
    <location>
        <begin position="69"/>
        <end position="102"/>
    </location>
</feature>
<keyword evidence="3" id="KW-1185">Reference proteome</keyword>
<dbReference type="AlphaFoldDB" id="A0A919BIP5"/>
<dbReference type="RefSeq" id="WP_189769437.1">
    <property type="nucleotide sequence ID" value="NZ_BNCK01000003.1"/>
</dbReference>
<dbReference type="GO" id="GO:0005694">
    <property type="term" value="C:chromosome"/>
    <property type="evidence" value="ECO:0007669"/>
    <property type="project" value="InterPro"/>
</dbReference>
<comment type="caution">
    <text evidence="2">The sequence shown here is derived from an EMBL/GenBank/DDBJ whole genome shotgun (WGS) entry which is preliminary data.</text>
</comment>
<dbReference type="EMBL" id="BNCK01000003">
    <property type="protein sequence ID" value="GHF90347.1"/>
    <property type="molecule type" value="Genomic_DNA"/>
</dbReference>
<feature type="domain" description="DNA topoisomerase type IA zn finger" evidence="1">
    <location>
        <begin position="111"/>
        <end position="149"/>
    </location>
</feature>
<dbReference type="InterPro" id="IPR000380">
    <property type="entry name" value="Topo_IA"/>
</dbReference>
<dbReference type="PANTHER" id="PTHR42785:SF1">
    <property type="entry name" value="DNA TOPOISOMERASE"/>
    <property type="match status" value="1"/>
</dbReference>
<protein>
    <recommendedName>
        <fullName evidence="1">DNA topoisomerase type IA zn finger domain-containing protein</fullName>
    </recommendedName>
</protein>